<sequence length="274" mass="29724">MAIVKCKPTSAGRRFVVKVVNQELHKGAPYAPLLEKKSKSGGRNNNGRITTRHVGGGHKQHYRLVDFRRNDKDGIPATVERVEYDPNRTAHIALLKYADGERRYIIAPKGVVAGDQLIAGIMAPIKAGNSLQLRNIPVGSTVHGIELKPGKGAQIARSAGASAQLIAREGAYVTLRLRSGEMRKVLAECRATLGEVSNSEHSLRSLGKAGAKRWRGVRPTVRGVAMNPVDHPHGGGEGRTSGGRHPVSPWGFPTKGAKTRANKRTDNMIVRRRK</sequence>
<dbReference type="InterPro" id="IPR022671">
    <property type="entry name" value="Ribosomal_uL2_CS"/>
</dbReference>
<dbReference type="FunFam" id="2.40.50.140:FF:000003">
    <property type="entry name" value="50S ribosomal protein L2"/>
    <property type="match status" value="1"/>
</dbReference>
<dbReference type="GO" id="GO:0003735">
    <property type="term" value="F:structural constituent of ribosome"/>
    <property type="evidence" value="ECO:0007669"/>
    <property type="project" value="InterPro"/>
</dbReference>
<dbReference type="SUPFAM" id="SSF50104">
    <property type="entry name" value="Translation proteins SH3-like domain"/>
    <property type="match status" value="1"/>
</dbReference>
<protein>
    <recommendedName>
        <fullName evidence="4 5">Large ribosomal subunit protein uL2</fullName>
    </recommendedName>
</protein>
<dbReference type="Gene3D" id="4.10.950.10">
    <property type="entry name" value="Ribosomal protein L2, domain 3"/>
    <property type="match status" value="1"/>
</dbReference>
<dbReference type="InterPro" id="IPR005880">
    <property type="entry name" value="Ribosomal_uL2_bac/org-type"/>
</dbReference>
<keyword evidence="5" id="KW-0694">RNA-binding</keyword>
<dbReference type="Pfam" id="PF00181">
    <property type="entry name" value="Ribosomal_L2_N"/>
    <property type="match status" value="1"/>
</dbReference>
<dbReference type="HAMAP" id="MF_01320_B">
    <property type="entry name" value="Ribosomal_uL2_B"/>
    <property type="match status" value="1"/>
</dbReference>
<feature type="domain" description="Large ribosomal subunit protein uL2 C-terminal" evidence="6">
    <location>
        <begin position="125"/>
        <end position="253"/>
    </location>
</feature>
<feature type="domain" description="Large ribosomal subunit protein uL2 RNA-binding" evidence="7">
    <location>
        <begin position="42"/>
        <end position="119"/>
    </location>
</feature>
<gene>
    <name evidence="5 8" type="primary">rplB</name>
    <name evidence="8" type="ORF">POT9AD_1648</name>
</gene>
<dbReference type="InterPro" id="IPR022669">
    <property type="entry name" value="Ribosomal_uL2_C"/>
</dbReference>
<evidence type="ECO:0000256" key="4">
    <source>
        <dbReference type="ARBA" id="ARBA00035242"/>
    </source>
</evidence>
<evidence type="ECO:0000259" key="7">
    <source>
        <dbReference type="SMART" id="SM01383"/>
    </source>
</evidence>
<dbReference type="InterPro" id="IPR014722">
    <property type="entry name" value="Rib_uL2_dom2"/>
</dbReference>
<accession>A0A653B264</accession>
<dbReference type="InterPro" id="IPR012340">
    <property type="entry name" value="NA-bd_OB-fold"/>
</dbReference>
<dbReference type="FunFam" id="2.30.30.30:FF:000001">
    <property type="entry name" value="50S ribosomal protein L2"/>
    <property type="match status" value="1"/>
</dbReference>
<dbReference type="InterPro" id="IPR008991">
    <property type="entry name" value="Translation_prot_SH3-like_sf"/>
</dbReference>
<dbReference type="EMBL" id="LR130779">
    <property type="protein sequence ID" value="VDN62635.1"/>
    <property type="molecule type" value="Genomic_DNA"/>
</dbReference>
<dbReference type="PANTHER" id="PTHR13691:SF5">
    <property type="entry name" value="LARGE RIBOSOMAL SUBUNIT PROTEIN UL2M"/>
    <property type="match status" value="1"/>
</dbReference>
<evidence type="ECO:0000256" key="5">
    <source>
        <dbReference type="HAMAP-Rule" id="MF_01320"/>
    </source>
</evidence>
<dbReference type="FunFam" id="4.10.950.10:FF:000001">
    <property type="entry name" value="50S ribosomal protein L2"/>
    <property type="match status" value="1"/>
</dbReference>
<proteinExistence type="inferred from homology"/>
<dbReference type="InterPro" id="IPR014726">
    <property type="entry name" value="Ribosomal_uL2_dom3"/>
</dbReference>
<comment type="subunit">
    <text evidence="5">Part of the 50S ribosomal subunit. Forms a bridge to the 30S subunit in the 70S ribosome.</text>
</comment>
<dbReference type="GO" id="GO:0002181">
    <property type="term" value="P:cytoplasmic translation"/>
    <property type="evidence" value="ECO:0007669"/>
    <property type="project" value="TreeGrafter"/>
</dbReference>
<reference evidence="8" key="1">
    <citation type="submission" date="2018-11" db="EMBL/GenBank/DDBJ databases">
        <authorList>
            <consortium name="Genoscope - CEA"/>
            <person name="William W."/>
        </authorList>
    </citation>
    <scope>NUCLEOTIDE SEQUENCE [LARGE SCALE GENOMIC DNA]</scope>
    <source>
        <strain evidence="8">T9AD</strain>
    </source>
</reference>
<dbReference type="PIRSF" id="PIRSF002158">
    <property type="entry name" value="Ribosomal_L2"/>
    <property type="match status" value="1"/>
</dbReference>
<evidence type="ECO:0000256" key="2">
    <source>
        <dbReference type="ARBA" id="ARBA00022980"/>
    </source>
</evidence>
<dbReference type="Gene3D" id="2.30.30.30">
    <property type="match status" value="1"/>
</dbReference>
<keyword evidence="3 5" id="KW-0687">Ribonucleoprotein</keyword>
<dbReference type="InterPro" id="IPR002171">
    <property type="entry name" value="Ribosomal_uL2"/>
</dbReference>
<dbReference type="SMART" id="SM01382">
    <property type="entry name" value="Ribosomal_L2_C"/>
    <property type="match status" value="1"/>
</dbReference>
<dbReference type="SUPFAM" id="SSF50249">
    <property type="entry name" value="Nucleic acid-binding proteins"/>
    <property type="match status" value="1"/>
</dbReference>
<comment type="similarity">
    <text evidence="1 5">Belongs to the universal ribosomal protein uL2 family.</text>
</comment>
<evidence type="ECO:0000256" key="1">
    <source>
        <dbReference type="ARBA" id="ARBA00005636"/>
    </source>
</evidence>
<evidence type="ECO:0000256" key="3">
    <source>
        <dbReference type="ARBA" id="ARBA00023274"/>
    </source>
</evidence>
<dbReference type="GO" id="GO:0016740">
    <property type="term" value="F:transferase activity"/>
    <property type="evidence" value="ECO:0007669"/>
    <property type="project" value="InterPro"/>
</dbReference>
<dbReference type="SMART" id="SM01383">
    <property type="entry name" value="Ribosomal_L2"/>
    <property type="match status" value="1"/>
</dbReference>
<organism evidence="8">
    <name type="scientific">Ectopseudomonas oleovorans</name>
    <name type="common">Pseudomonas oleovorans</name>
    <dbReference type="NCBI Taxonomy" id="301"/>
    <lineage>
        <taxon>Bacteria</taxon>
        <taxon>Pseudomonadati</taxon>
        <taxon>Pseudomonadota</taxon>
        <taxon>Gammaproteobacteria</taxon>
        <taxon>Pseudomonadales</taxon>
        <taxon>Pseudomonadaceae</taxon>
        <taxon>Ectopseudomonas</taxon>
    </lineage>
</organism>
<dbReference type="PROSITE" id="PS00467">
    <property type="entry name" value="RIBOSOMAL_L2"/>
    <property type="match status" value="1"/>
</dbReference>
<dbReference type="AlphaFoldDB" id="A0A653B264"/>
<dbReference type="GO" id="GO:0019843">
    <property type="term" value="F:rRNA binding"/>
    <property type="evidence" value="ECO:0007669"/>
    <property type="project" value="UniProtKB-UniRule"/>
</dbReference>
<evidence type="ECO:0000313" key="8">
    <source>
        <dbReference type="EMBL" id="VDN62635.1"/>
    </source>
</evidence>
<dbReference type="OrthoDB" id="9778722at2"/>
<dbReference type="InterPro" id="IPR022666">
    <property type="entry name" value="Ribosomal_uL2_RNA-bd_dom"/>
</dbReference>
<evidence type="ECO:0000259" key="6">
    <source>
        <dbReference type="SMART" id="SM01382"/>
    </source>
</evidence>
<name>A0A653B264_ECTOL</name>
<dbReference type="Gene3D" id="2.40.50.140">
    <property type="entry name" value="Nucleic acid-binding proteins"/>
    <property type="match status" value="1"/>
</dbReference>
<dbReference type="PANTHER" id="PTHR13691">
    <property type="entry name" value="RIBOSOMAL PROTEIN L2"/>
    <property type="match status" value="1"/>
</dbReference>
<dbReference type="NCBIfam" id="TIGR01171">
    <property type="entry name" value="rplB_bact"/>
    <property type="match status" value="1"/>
</dbReference>
<keyword evidence="2 5" id="KW-0689">Ribosomal protein</keyword>
<dbReference type="GO" id="GO:0015934">
    <property type="term" value="C:large ribosomal subunit"/>
    <property type="evidence" value="ECO:0007669"/>
    <property type="project" value="InterPro"/>
</dbReference>
<keyword evidence="5" id="KW-0699">rRNA-binding</keyword>
<comment type="function">
    <text evidence="5">One of the primary rRNA binding proteins. Required for association of the 30S and 50S subunits to form the 70S ribosome, for tRNA binding and peptide bond formation. It has been suggested to have peptidyltransferase activity; this is somewhat controversial. Makes several contacts with the 16S rRNA in the 70S ribosome.</text>
</comment>
<dbReference type="Pfam" id="PF03947">
    <property type="entry name" value="Ribosomal_L2_C"/>
    <property type="match status" value="1"/>
</dbReference>